<comment type="subcellular location">
    <subcellularLocation>
        <location evidence="1">Membrane</location>
        <topology evidence="1">Multi-pass membrane protein</topology>
    </subcellularLocation>
</comment>
<keyword evidence="4 5" id="KW-0472">Membrane</keyword>
<feature type="transmembrane region" description="Helical" evidence="5">
    <location>
        <begin position="248"/>
        <end position="269"/>
    </location>
</feature>
<evidence type="ECO:0000256" key="1">
    <source>
        <dbReference type="ARBA" id="ARBA00004141"/>
    </source>
</evidence>
<dbReference type="PANTHER" id="PTHR42770:SF16">
    <property type="entry name" value="AMINO ACID PERMEASE"/>
    <property type="match status" value="1"/>
</dbReference>
<evidence type="ECO:0000313" key="7">
    <source>
        <dbReference type="EMBL" id="NMO02007.1"/>
    </source>
</evidence>
<dbReference type="GO" id="GO:0055085">
    <property type="term" value="P:transmembrane transport"/>
    <property type="evidence" value="ECO:0007669"/>
    <property type="project" value="InterPro"/>
</dbReference>
<keyword evidence="2 5" id="KW-0812">Transmembrane</keyword>
<evidence type="ECO:0000256" key="4">
    <source>
        <dbReference type="ARBA" id="ARBA00023136"/>
    </source>
</evidence>
<feature type="transmembrane region" description="Helical" evidence="5">
    <location>
        <begin position="428"/>
        <end position="450"/>
    </location>
</feature>
<feature type="transmembrane region" description="Helical" evidence="5">
    <location>
        <begin position="470"/>
        <end position="492"/>
    </location>
</feature>
<feature type="transmembrane region" description="Helical" evidence="5">
    <location>
        <begin position="29"/>
        <end position="58"/>
    </location>
</feature>
<name>A0A848KVD4_9ACTN</name>
<keyword evidence="3 5" id="KW-1133">Transmembrane helix</keyword>
<feature type="transmembrane region" description="Helical" evidence="5">
    <location>
        <begin position="64"/>
        <end position="84"/>
    </location>
</feature>
<evidence type="ECO:0000256" key="3">
    <source>
        <dbReference type="ARBA" id="ARBA00022989"/>
    </source>
</evidence>
<feature type="transmembrane region" description="Helical" evidence="5">
    <location>
        <begin position="143"/>
        <end position="164"/>
    </location>
</feature>
<feature type="transmembrane region" description="Helical" evidence="5">
    <location>
        <begin position="359"/>
        <end position="383"/>
    </location>
</feature>
<dbReference type="AlphaFoldDB" id="A0A848KVD4"/>
<feature type="transmembrane region" description="Helical" evidence="5">
    <location>
        <begin position="317"/>
        <end position="339"/>
    </location>
</feature>
<dbReference type="InterPro" id="IPR050367">
    <property type="entry name" value="APC_superfamily"/>
</dbReference>
<evidence type="ECO:0000256" key="5">
    <source>
        <dbReference type="SAM" id="Phobius"/>
    </source>
</evidence>
<dbReference type="InterPro" id="IPR004841">
    <property type="entry name" value="AA-permease/SLC12A_dom"/>
</dbReference>
<dbReference type="RefSeq" id="WP_170194515.1">
    <property type="nucleotide sequence ID" value="NZ_JABBNB010000011.1"/>
</dbReference>
<feature type="transmembrane region" description="Helical" evidence="5">
    <location>
        <begin position="171"/>
        <end position="193"/>
    </location>
</feature>
<dbReference type="PIRSF" id="PIRSF006060">
    <property type="entry name" value="AA_transporter"/>
    <property type="match status" value="1"/>
</dbReference>
<evidence type="ECO:0000256" key="2">
    <source>
        <dbReference type="ARBA" id="ARBA00022692"/>
    </source>
</evidence>
<comment type="caution">
    <text evidence="7">The sequence shown here is derived from an EMBL/GenBank/DDBJ whole genome shotgun (WGS) entry which is preliminary data.</text>
</comment>
<feature type="domain" description="Amino acid permease/ SLC12A" evidence="6">
    <location>
        <begin position="45"/>
        <end position="455"/>
    </location>
</feature>
<organism evidence="7 8">
    <name type="scientific">Gordonia asplenii</name>
    <dbReference type="NCBI Taxonomy" id="2725283"/>
    <lineage>
        <taxon>Bacteria</taxon>
        <taxon>Bacillati</taxon>
        <taxon>Actinomycetota</taxon>
        <taxon>Actinomycetes</taxon>
        <taxon>Mycobacteriales</taxon>
        <taxon>Gordoniaceae</taxon>
        <taxon>Gordonia</taxon>
    </lineage>
</organism>
<evidence type="ECO:0000313" key="8">
    <source>
        <dbReference type="Proteomes" id="UP000550729"/>
    </source>
</evidence>
<dbReference type="Pfam" id="PF00324">
    <property type="entry name" value="AA_permease"/>
    <property type="match status" value="1"/>
</dbReference>
<dbReference type="EMBL" id="JABBNB010000011">
    <property type="protein sequence ID" value="NMO02007.1"/>
    <property type="molecule type" value="Genomic_DNA"/>
</dbReference>
<keyword evidence="8" id="KW-1185">Reference proteome</keyword>
<evidence type="ECO:0000259" key="6">
    <source>
        <dbReference type="Pfam" id="PF00324"/>
    </source>
</evidence>
<reference evidence="7 8" key="1">
    <citation type="submission" date="2020-04" db="EMBL/GenBank/DDBJ databases">
        <title>Gordonia sp. nov. TBRC 11910.</title>
        <authorList>
            <person name="Suriyachadkun C."/>
        </authorList>
    </citation>
    <scope>NUCLEOTIDE SEQUENCE [LARGE SCALE GENOMIC DNA]</scope>
    <source>
        <strain evidence="7 8">TBRC 11910</strain>
    </source>
</reference>
<dbReference type="PANTHER" id="PTHR42770">
    <property type="entry name" value="AMINO ACID TRANSPORTER-RELATED"/>
    <property type="match status" value="1"/>
</dbReference>
<proteinExistence type="predicted"/>
<dbReference type="Gene3D" id="1.20.1740.10">
    <property type="entry name" value="Amino acid/polyamine transporter I"/>
    <property type="match status" value="1"/>
</dbReference>
<sequence>MSEVTSTPDPIPDQAEHDAKGSSLQRNAIGVFGICFFVIAAAAPIAGMTGLVPSIIAIGNGPAVPGTFLVAGIVFLVFSVGYATMSNHVVHAGAFFAYIGRGLGLPWGVASAFVSVMSYCLVQAAVYGYFGAVMTTTVPDIPFAWWVWSLLAAALVQILGLMHVEFGAKVLGVLLLTEVGSMLLTAIAVFAHGGGPEGIDFSASFSPSAIADGAPGIAFAFAFAGFIGFEATAIYGEESRDPRRTVPRATYASVTIITLLFTVVTLGMVSGMGASHAVDKTISLTTVGGVPLADPTQVLFSVADQYVGSWLPSLMRVLLLTSMFACVLAFHNSATRYFFAMSRSGLLPKAIGRTRGHGVPANASFLQTTVAVVIIVAFAVFQLDPVVNLFYWFSITAILALTFVQALVSVAVIVYFRRTREDTRLWNTLIAPAVSLVSMVVIMYLLMSRFGLISGTSGGALESWQMSATGWLLCLSPFIVFAAGVAFGFVTANKRDANESLKEFVA</sequence>
<feature type="transmembrane region" description="Helical" evidence="5">
    <location>
        <begin position="105"/>
        <end position="131"/>
    </location>
</feature>
<feature type="transmembrane region" description="Helical" evidence="5">
    <location>
        <begin position="389"/>
        <end position="416"/>
    </location>
</feature>
<protein>
    <submittedName>
        <fullName evidence="7">APC family permease</fullName>
    </submittedName>
</protein>
<gene>
    <name evidence="7" type="ORF">HH308_12370</name>
</gene>
<dbReference type="Proteomes" id="UP000550729">
    <property type="component" value="Unassembled WGS sequence"/>
</dbReference>
<feature type="transmembrane region" description="Helical" evidence="5">
    <location>
        <begin position="213"/>
        <end position="236"/>
    </location>
</feature>
<accession>A0A848KVD4</accession>
<dbReference type="GO" id="GO:0016020">
    <property type="term" value="C:membrane"/>
    <property type="evidence" value="ECO:0007669"/>
    <property type="project" value="UniProtKB-SubCell"/>
</dbReference>